<dbReference type="EMBL" id="BEGY01000047">
    <property type="protein sequence ID" value="GAX79947.1"/>
    <property type="molecule type" value="Genomic_DNA"/>
</dbReference>
<evidence type="ECO:0000259" key="13">
    <source>
        <dbReference type="Pfam" id="PF00501"/>
    </source>
</evidence>
<keyword evidence="5" id="KW-0479">Metal-binding</keyword>
<reference evidence="17 18" key="1">
    <citation type="submission" date="2017-08" db="EMBL/GenBank/DDBJ databases">
        <title>Acidophilic green algal genome provides insights into adaptation to an acidic environment.</title>
        <authorList>
            <person name="Hirooka S."/>
            <person name="Hirose Y."/>
            <person name="Kanesaki Y."/>
            <person name="Higuchi S."/>
            <person name="Fujiwara T."/>
            <person name="Onuma R."/>
            <person name="Era A."/>
            <person name="Ohbayashi R."/>
            <person name="Uzuka A."/>
            <person name="Nozaki H."/>
            <person name="Yoshikawa H."/>
            <person name="Miyagishima S.Y."/>
        </authorList>
    </citation>
    <scope>NUCLEOTIDE SEQUENCE [LARGE SCALE GENOMIC DNA]</scope>
    <source>
        <strain evidence="17 18">NIES-2499</strain>
    </source>
</reference>
<comment type="cofactor">
    <cofactor evidence="1">
        <name>thiamine diphosphate</name>
        <dbReference type="ChEBI" id="CHEBI:58937"/>
    </cofactor>
</comment>
<dbReference type="Gene3D" id="3.40.50.970">
    <property type="match status" value="2"/>
</dbReference>
<evidence type="ECO:0000256" key="3">
    <source>
        <dbReference type="ARBA" id="ARBA00007812"/>
    </source>
</evidence>
<dbReference type="Gene3D" id="3.30.300.30">
    <property type="match status" value="1"/>
</dbReference>
<dbReference type="OrthoDB" id="3633556at2759"/>
<dbReference type="InterPro" id="IPR045025">
    <property type="entry name" value="HACL1-like"/>
</dbReference>
<dbReference type="NCBIfam" id="NF006721">
    <property type="entry name" value="PRK09259.1"/>
    <property type="match status" value="1"/>
</dbReference>
<dbReference type="Gene3D" id="3.40.50.12780">
    <property type="entry name" value="N-terminal domain of ligase-like"/>
    <property type="match status" value="1"/>
</dbReference>
<feature type="domain" description="AMP-binding enzyme C-terminal" evidence="16">
    <location>
        <begin position="438"/>
        <end position="518"/>
    </location>
</feature>
<dbReference type="SUPFAM" id="SSF56801">
    <property type="entry name" value="Acetyl-CoA synthetase-like"/>
    <property type="match status" value="1"/>
</dbReference>
<dbReference type="PANTHER" id="PTHR43710">
    <property type="entry name" value="2-HYDROXYACYL-COA LYASE"/>
    <property type="match status" value="1"/>
</dbReference>
<dbReference type="CDD" id="cd02004">
    <property type="entry name" value="TPP_BZL_OCoD_HPCL"/>
    <property type="match status" value="1"/>
</dbReference>
<dbReference type="EC" id="4.1.2.63" evidence="11"/>
<accession>A0A250XA49</accession>
<sequence length="1151" mass="120805">MALNITTLHDVLAGAHNPRTDAIILTGSSAHVTRSSLYSCVVEVSNALKKAGIKPGDVISMAYANTIDFVVAFLGVTYCRAVAAPLNAAYKTDEFSFYLEDTASKLLLLPAEGNSAAQQAADKLKVPMAHLTVSVTPDNYPIATIKPITPGLTLSGTSSRGSVPSLTDLPNPSDLALFFHTSGTTGRPKAVPLTHGNIAASLRNIALTYELSPADRSYLVMPLFHVHGLMAALLSPLAAGSAIILPKEGKFSATVFWKDCCEHAATFYTAVPTMHQVLLARAAQDYPATHPPPLRFIRSCSSSLAAPTLEKLEKAFKVPVLEAYAMSEASHQMTSNPLPKNGPRKPGTVGRAQGSVQVVVLDSNNMQVPVGKVGEVCIRGPNVTFGYLNNPKANKEAYAGGWFHTGDQGWLDAEGYLTLTGRIKELINRGGEKISPLEVDSILLSHPAVAEAVCFGVPDEKYGEVVAAAVVLRPDAPKVTDTDMEKSIKELCNSKLSAFKVPIRVFITEALPKGATGKIQRRNMAGHFMPGSTAVPAAPAASSKPPATHSGSVVKNAEEGAAGCGDGYEVVVKALCRLGVRYMFGVVGIPVTPLASSAQAAGIRYIGFRNEQAAGYAAAAAGFLTGVPSVLLTVSGPGAVHGIAGLSHAMINCWPLIQISGSCEEHEIGKGSFQECDQVSAVKPFCKYAGHATRLGDIPRVVAAAFQAATSGRPGAAYVGLPSNVLLERIPGSKPLEEVKCLLDEAVPVACGNIFRPSPSGLSVKSAAALLRSAARPLFVVGKGAAMSPGAAEAVQELANRFGYPVLGTSMGRGLLPDEHPLCANAARSLALAEADVAVIVGTRLNWQLHFGEDPRWSPDVKFVLIDVEPSDRDVGLAASVVIGDAGASLRLLVSELIAQPGLNPARHSSWTSRLTGKSRQATLALTQRLSAPPATPMDYYTTLGILRRVLQAVQGPAPMVVSEGANTMDMARLLLPVKEPRTRVDAATWGTMGVGLGSAIAAAVVNPERVTIAVEGDSAFGFSGMEVETMVRYQLPIVVFVMNNGGIYGGDRRTSILAQAAIEGANNAGFGADPPPTSFVEGSRYDLMMKAFGGREYRCTTAAELEEACRAAILTRPVRPTLIDVVLDPMAGVESGNVHAFNAPAGKSKM</sequence>
<dbReference type="Pfam" id="PF02775">
    <property type="entry name" value="TPP_enzyme_C"/>
    <property type="match status" value="1"/>
</dbReference>
<dbReference type="InterPro" id="IPR020845">
    <property type="entry name" value="AMP-binding_CS"/>
</dbReference>
<evidence type="ECO:0000313" key="18">
    <source>
        <dbReference type="Proteomes" id="UP000232323"/>
    </source>
</evidence>
<dbReference type="Gene3D" id="3.40.50.1220">
    <property type="entry name" value="TPP-binding domain"/>
    <property type="match status" value="1"/>
</dbReference>
<dbReference type="GO" id="GO:0030976">
    <property type="term" value="F:thiamine pyrophosphate binding"/>
    <property type="evidence" value="ECO:0007669"/>
    <property type="project" value="InterPro"/>
</dbReference>
<dbReference type="InterPro" id="IPR012000">
    <property type="entry name" value="Thiamin_PyroP_enz_cen_dom"/>
</dbReference>
<gene>
    <name evidence="17" type="ORF">CEUSTIGMA_g7386.t1</name>
</gene>
<dbReference type="PROSITE" id="PS00187">
    <property type="entry name" value="TPP_ENZYMES"/>
    <property type="match status" value="1"/>
</dbReference>
<dbReference type="Pfam" id="PF02776">
    <property type="entry name" value="TPP_enzyme_N"/>
    <property type="match status" value="1"/>
</dbReference>
<comment type="similarity">
    <text evidence="3">Belongs to the TPP enzyme family.</text>
</comment>
<dbReference type="InterPro" id="IPR012001">
    <property type="entry name" value="Thiamin_PyroP_enz_TPP-bd_dom"/>
</dbReference>
<protein>
    <recommendedName>
        <fullName evidence="11">2-hydroxyacyl-CoA lyase</fullName>
        <ecNumber evidence="11">4.1.2.63</ecNumber>
    </recommendedName>
</protein>
<evidence type="ECO:0000256" key="11">
    <source>
        <dbReference type="ARBA" id="ARBA00044518"/>
    </source>
</evidence>
<dbReference type="InterPro" id="IPR045851">
    <property type="entry name" value="AMP-bd_C_sf"/>
</dbReference>
<dbReference type="Proteomes" id="UP000232323">
    <property type="component" value="Unassembled WGS sequence"/>
</dbReference>
<evidence type="ECO:0000256" key="2">
    <source>
        <dbReference type="ARBA" id="ARBA00006432"/>
    </source>
</evidence>
<feature type="domain" description="AMP-dependent synthetase/ligase" evidence="13">
    <location>
        <begin position="17"/>
        <end position="388"/>
    </location>
</feature>
<evidence type="ECO:0000256" key="10">
    <source>
        <dbReference type="ARBA" id="ARBA00044454"/>
    </source>
</evidence>
<dbReference type="Pfam" id="PF13193">
    <property type="entry name" value="AMP-binding_C"/>
    <property type="match status" value="1"/>
</dbReference>
<dbReference type="GO" id="GO:0001561">
    <property type="term" value="P:fatty acid alpha-oxidation"/>
    <property type="evidence" value="ECO:0007669"/>
    <property type="project" value="TreeGrafter"/>
</dbReference>
<evidence type="ECO:0000256" key="9">
    <source>
        <dbReference type="ARBA" id="ARBA00044451"/>
    </source>
</evidence>
<dbReference type="InterPro" id="IPR042099">
    <property type="entry name" value="ANL_N_sf"/>
</dbReference>
<comment type="similarity">
    <text evidence="2">Belongs to the ATP-dependent AMP-binding enzyme family.</text>
</comment>
<evidence type="ECO:0000259" key="14">
    <source>
        <dbReference type="Pfam" id="PF02775"/>
    </source>
</evidence>
<dbReference type="AlphaFoldDB" id="A0A250XA49"/>
<comment type="caution">
    <text evidence="17">The sequence shown here is derived from an EMBL/GenBank/DDBJ whole genome shotgun (WGS) entry which is preliminary data.</text>
</comment>
<dbReference type="InterPro" id="IPR011766">
    <property type="entry name" value="TPP_enzyme_TPP-bd"/>
</dbReference>
<organism evidence="17 18">
    <name type="scientific">Chlamydomonas eustigma</name>
    <dbReference type="NCBI Taxonomy" id="1157962"/>
    <lineage>
        <taxon>Eukaryota</taxon>
        <taxon>Viridiplantae</taxon>
        <taxon>Chlorophyta</taxon>
        <taxon>core chlorophytes</taxon>
        <taxon>Chlorophyceae</taxon>
        <taxon>CS clade</taxon>
        <taxon>Chlamydomonadales</taxon>
        <taxon>Chlamydomonadaceae</taxon>
        <taxon>Chlamydomonas</taxon>
    </lineage>
</organism>
<dbReference type="InterPro" id="IPR000873">
    <property type="entry name" value="AMP-dep_synth/lig_dom"/>
</dbReference>
<dbReference type="GO" id="GO:0016874">
    <property type="term" value="F:ligase activity"/>
    <property type="evidence" value="ECO:0007669"/>
    <property type="project" value="UniProtKB-KW"/>
</dbReference>
<evidence type="ECO:0000256" key="8">
    <source>
        <dbReference type="ARBA" id="ARBA00023239"/>
    </source>
</evidence>
<dbReference type="STRING" id="1157962.A0A250XA49"/>
<dbReference type="Pfam" id="PF00205">
    <property type="entry name" value="TPP_enzyme_M"/>
    <property type="match status" value="1"/>
</dbReference>
<evidence type="ECO:0000256" key="5">
    <source>
        <dbReference type="ARBA" id="ARBA00022723"/>
    </source>
</evidence>
<evidence type="ECO:0000313" key="17">
    <source>
        <dbReference type="EMBL" id="GAX79947.1"/>
    </source>
</evidence>
<keyword evidence="7" id="KW-0786">Thiamine pyrophosphate</keyword>
<evidence type="ECO:0000256" key="4">
    <source>
        <dbReference type="ARBA" id="ARBA00022598"/>
    </source>
</evidence>
<evidence type="ECO:0000256" key="7">
    <source>
        <dbReference type="ARBA" id="ARBA00023052"/>
    </source>
</evidence>
<dbReference type="PROSITE" id="PS00455">
    <property type="entry name" value="AMP_BINDING"/>
    <property type="match status" value="1"/>
</dbReference>
<keyword evidence="6" id="KW-0460">Magnesium</keyword>
<dbReference type="CDD" id="cd05926">
    <property type="entry name" value="FACL_fum10p_like"/>
    <property type="match status" value="1"/>
</dbReference>
<dbReference type="SUPFAM" id="SSF52467">
    <property type="entry name" value="DHS-like NAD/FAD-binding domain"/>
    <property type="match status" value="1"/>
</dbReference>
<name>A0A250XA49_9CHLO</name>
<evidence type="ECO:0000259" key="16">
    <source>
        <dbReference type="Pfam" id="PF13193"/>
    </source>
</evidence>
<keyword evidence="18" id="KW-1185">Reference proteome</keyword>
<proteinExistence type="inferred from homology"/>
<evidence type="ECO:0000259" key="15">
    <source>
        <dbReference type="Pfam" id="PF02776"/>
    </source>
</evidence>
<dbReference type="Pfam" id="PF00501">
    <property type="entry name" value="AMP-binding"/>
    <property type="match status" value="1"/>
</dbReference>
<dbReference type="PANTHER" id="PTHR43710:SF2">
    <property type="entry name" value="2-HYDROXYACYL-COA LYASE 1"/>
    <property type="match status" value="1"/>
</dbReference>
<keyword evidence="4" id="KW-0436">Ligase</keyword>
<keyword evidence="8" id="KW-0456">Lyase</keyword>
<dbReference type="GO" id="GO:0106359">
    <property type="term" value="F:2-hydroxyacyl-CoA lyase activity"/>
    <property type="evidence" value="ECO:0007669"/>
    <property type="project" value="UniProtKB-EC"/>
</dbReference>
<dbReference type="InterPro" id="IPR045310">
    <property type="entry name" value="Pcs60-like"/>
</dbReference>
<dbReference type="SUPFAM" id="SSF52518">
    <property type="entry name" value="Thiamin diphosphate-binding fold (THDP-binding)"/>
    <property type="match status" value="2"/>
</dbReference>
<feature type="domain" description="Thiamine pyrophosphate enzyme central" evidence="12">
    <location>
        <begin position="764"/>
        <end position="892"/>
    </location>
</feature>
<dbReference type="InterPro" id="IPR000399">
    <property type="entry name" value="TPP-bd_CS"/>
</dbReference>
<dbReference type="InterPro" id="IPR025110">
    <property type="entry name" value="AMP-bd_C"/>
</dbReference>
<dbReference type="CDD" id="cd07035">
    <property type="entry name" value="TPP_PYR_POX_like"/>
    <property type="match status" value="1"/>
</dbReference>
<dbReference type="InterPro" id="IPR029061">
    <property type="entry name" value="THDP-binding"/>
</dbReference>
<dbReference type="GO" id="GO:0005777">
    <property type="term" value="C:peroxisome"/>
    <property type="evidence" value="ECO:0007669"/>
    <property type="project" value="TreeGrafter"/>
</dbReference>
<feature type="domain" description="Thiamine pyrophosphate enzyme TPP-binding" evidence="14">
    <location>
        <begin position="965"/>
        <end position="1126"/>
    </location>
</feature>
<evidence type="ECO:0000256" key="6">
    <source>
        <dbReference type="ARBA" id="ARBA00022842"/>
    </source>
</evidence>
<comment type="catalytic activity">
    <reaction evidence="10">
        <text>an (R)-2-hydroxy-long-chain-fatty acyl-CoA = a long-chain fatty aldehyde + formyl-CoA</text>
        <dbReference type="Rhea" id="RHEA:67444"/>
        <dbReference type="ChEBI" id="CHEBI:17176"/>
        <dbReference type="ChEBI" id="CHEBI:57376"/>
        <dbReference type="ChEBI" id="CHEBI:170012"/>
        <dbReference type="EC" id="4.1.2.63"/>
    </reaction>
    <physiologicalReaction direction="left-to-right" evidence="10">
        <dbReference type="Rhea" id="RHEA:67445"/>
    </physiologicalReaction>
</comment>
<evidence type="ECO:0000259" key="12">
    <source>
        <dbReference type="Pfam" id="PF00205"/>
    </source>
</evidence>
<dbReference type="GO" id="GO:0000287">
    <property type="term" value="F:magnesium ion binding"/>
    <property type="evidence" value="ECO:0007669"/>
    <property type="project" value="InterPro"/>
</dbReference>
<dbReference type="InterPro" id="IPR029035">
    <property type="entry name" value="DHS-like_NAD/FAD-binding_dom"/>
</dbReference>
<feature type="domain" description="Thiamine pyrophosphate enzyme N-terminal TPP-binding" evidence="15">
    <location>
        <begin position="567"/>
        <end position="680"/>
    </location>
</feature>
<evidence type="ECO:0000256" key="1">
    <source>
        <dbReference type="ARBA" id="ARBA00001964"/>
    </source>
</evidence>
<comment type="catalytic activity">
    <reaction evidence="9">
        <text>a 2-hydroxy-3-methyl fatty acyl-CoA = a 2-methyl-branched fatty aldehyde + formyl-CoA</text>
        <dbReference type="Rhea" id="RHEA:25375"/>
        <dbReference type="ChEBI" id="CHEBI:49188"/>
        <dbReference type="ChEBI" id="CHEBI:57376"/>
        <dbReference type="ChEBI" id="CHEBI:58783"/>
        <dbReference type="EC" id="4.1.2.63"/>
    </reaction>
    <physiologicalReaction direction="left-to-right" evidence="9">
        <dbReference type="Rhea" id="RHEA:25376"/>
    </physiologicalReaction>
</comment>